<accession>A0A0D4BXS9</accession>
<sequence length="261" mass="29641">MATLGVGALYAITVKHVRREPLLNSFAYRSYQWFIDPENPPKLPWWLAPFAQFRSRDHLGSPEKTIGANLRDYLAKHGVTAEGPISMLSNAAVLGYVFNPLSLFWCHHHDGSLACIVAEVHNTYGQRHVYLLGPEASTKARIPKEFYVSPFYPVDGEYLMSLPEPTQRAQLSIVLERAEQKPFVATVLGHRIPATPRNISRMLLDIPLAPLRVSVQIFYQGVKLWWRKLPVQPRPRLAPQPEYQTKQSPPQSVQTIQEALK</sequence>
<dbReference type="RefSeq" id="WP_045074211.1">
    <property type="nucleotide sequence ID" value="NZ_CP011005.1"/>
</dbReference>
<evidence type="ECO:0000313" key="2">
    <source>
        <dbReference type="EMBL" id="AJT41104.1"/>
    </source>
</evidence>
<dbReference type="InterPro" id="IPR010775">
    <property type="entry name" value="DUF1365"/>
</dbReference>
<dbReference type="EMBL" id="CP011005">
    <property type="protein sequence ID" value="AJT41104.1"/>
    <property type="molecule type" value="Genomic_DNA"/>
</dbReference>
<dbReference type="STRING" id="1618207.UM93_05465"/>
<dbReference type="AlphaFoldDB" id="A0A0D4BXS9"/>
<dbReference type="OrthoDB" id="9778801at2"/>
<protein>
    <recommendedName>
        <fullName evidence="4">DUF1365 domain-containing protein</fullName>
    </recommendedName>
</protein>
<dbReference type="PATRIC" id="fig|1618207.4.peg.1111"/>
<gene>
    <name evidence="2" type="ORF">UM93_05465</name>
</gene>
<dbReference type="HOGENOM" id="CLU_065913_1_0_11"/>
<evidence type="ECO:0000313" key="3">
    <source>
        <dbReference type="Proteomes" id="UP000061839"/>
    </source>
</evidence>
<dbReference type="Proteomes" id="UP000061839">
    <property type="component" value="Chromosome"/>
</dbReference>
<dbReference type="Pfam" id="PF07103">
    <property type="entry name" value="DUF1365"/>
    <property type="match status" value="1"/>
</dbReference>
<keyword evidence="3" id="KW-1185">Reference proteome</keyword>
<evidence type="ECO:0008006" key="4">
    <source>
        <dbReference type="Google" id="ProtNLM"/>
    </source>
</evidence>
<dbReference type="KEGG" id="ari:UM93_05465"/>
<dbReference type="PANTHER" id="PTHR33973:SF4">
    <property type="entry name" value="OS07G0153300 PROTEIN"/>
    <property type="match status" value="1"/>
</dbReference>
<proteinExistence type="predicted"/>
<reference evidence="2 3" key="1">
    <citation type="journal article" date="2015" name="Genome Announc.">
        <title>Complete Genome Sequencing of Protease-Producing Novel Arthrobacter sp. Strain IHBB 11108 Using PacBio Single-Molecule Real-Time Sequencing Technology.</title>
        <authorList>
            <person name="Kiran S."/>
            <person name="Swarnkar M.K."/>
            <person name="Pal M."/>
            <person name="Thakur R."/>
            <person name="Tewari R."/>
            <person name="Singh A.K."/>
            <person name="Gulati A."/>
        </authorList>
    </citation>
    <scope>NUCLEOTIDE SEQUENCE [LARGE SCALE GENOMIC DNA]</scope>
    <source>
        <strain evidence="2 3">IHBB 11108</strain>
    </source>
</reference>
<evidence type="ECO:0000256" key="1">
    <source>
        <dbReference type="SAM" id="MobiDB-lite"/>
    </source>
</evidence>
<feature type="compositionally biased region" description="Polar residues" evidence="1">
    <location>
        <begin position="242"/>
        <end position="261"/>
    </location>
</feature>
<name>A0A0D4BXS9_9MICC</name>
<feature type="region of interest" description="Disordered" evidence="1">
    <location>
        <begin position="237"/>
        <end position="261"/>
    </location>
</feature>
<organism evidence="2 3">
    <name type="scientific">Psychromicrobium lacuslunae</name>
    <dbReference type="NCBI Taxonomy" id="1618207"/>
    <lineage>
        <taxon>Bacteria</taxon>
        <taxon>Bacillati</taxon>
        <taxon>Actinomycetota</taxon>
        <taxon>Actinomycetes</taxon>
        <taxon>Micrococcales</taxon>
        <taxon>Micrococcaceae</taxon>
        <taxon>Psychromicrobium</taxon>
    </lineage>
</organism>
<dbReference type="PANTHER" id="PTHR33973">
    <property type="entry name" value="OS07G0153300 PROTEIN"/>
    <property type="match status" value="1"/>
</dbReference>